<dbReference type="SUPFAM" id="SSF47413">
    <property type="entry name" value="lambda repressor-like DNA-binding domains"/>
    <property type="match status" value="1"/>
</dbReference>
<name>A0ABX0ZQT2_9ACTN</name>
<reference evidence="2 3" key="1">
    <citation type="submission" date="2020-03" db="EMBL/GenBank/DDBJ databases">
        <title>WGS of actinomycetes isolated from Thailand.</title>
        <authorList>
            <person name="Thawai C."/>
        </authorList>
    </citation>
    <scope>NUCLEOTIDE SEQUENCE [LARGE SCALE GENOMIC DNA]</scope>
    <source>
        <strain evidence="2 3">PRB2-1</strain>
    </source>
</reference>
<dbReference type="Gene3D" id="1.10.260.40">
    <property type="entry name" value="lambda repressor-like DNA-binding domains"/>
    <property type="match status" value="1"/>
</dbReference>
<evidence type="ECO:0000259" key="1">
    <source>
        <dbReference type="PROSITE" id="PS50943"/>
    </source>
</evidence>
<evidence type="ECO:0000313" key="2">
    <source>
        <dbReference type="EMBL" id="NJP44937.1"/>
    </source>
</evidence>
<comment type="caution">
    <text evidence="2">The sequence shown here is derived from an EMBL/GenBank/DDBJ whole genome shotgun (WGS) entry which is preliminary data.</text>
</comment>
<keyword evidence="3" id="KW-1185">Reference proteome</keyword>
<gene>
    <name evidence="2" type="ORF">HCN08_16255</name>
</gene>
<evidence type="ECO:0000313" key="3">
    <source>
        <dbReference type="Proteomes" id="UP000734511"/>
    </source>
</evidence>
<dbReference type="Proteomes" id="UP000734511">
    <property type="component" value="Unassembled WGS sequence"/>
</dbReference>
<dbReference type="RefSeq" id="WP_167983793.1">
    <property type="nucleotide sequence ID" value="NZ_JAATEJ010000011.1"/>
</dbReference>
<sequence>MSGATGGPIGVRLREVRKRRGLSQRELASASGVSLSAIRKMEQDDYGQPRMETARALAVALGVSTTQLLGGVRESAGPTPEVTDRWAPVRAALDAPPPDPGGEPPTVGGVRAAVAATMPLAAGDRLVELSGVLPALLRDAAAVAGDPAGRRVHAALMRLTGWMLTQTRQFDAADEALDRALATAHDDLDAAAVVSTRCWLLLRRGHIDAAAKLAEEWADRVEPRMSRAEPAELAAWGWLLLRGSAAADRDGRADDAERLLRLAGSAAAAIGPRPVPGGFLRAFDARTVQLKEAEHAMVSDRPDEVLRLSASISWEGMRPTSNNLNRNKLDQAAARVRLRQHAAAMDTLVDVWQAAPQWLPHQPYARDIMAQVIGRRRTLTPEMRVLADVVGLPL</sequence>
<dbReference type="EMBL" id="JAATEJ010000011">
    <property type="protein sequence ID" value="NJP44937.1"/>
    <property type="molecule type" value="Genomic_DNA"/>
</dbReference>
<feature type="domain" description="HTH cro/C1-type" evidence="1">
    <location>
        <begin position="13"/>
        <end position="68"/>
    </location>
</feature>
<dbReference type="SMART" id="SM00530">
    <property type="entry name" value="HTH_XRE"/>
    <property type="match status" value="1"/>
</dbReference>
<dbReference type="PROSITE" id="PS50943">
    <property type="entry name" value="HTH_CROC1"/>
    <property type="match status" value="1"/>
</dbReference>
<organism evidence="2 3">
    <name type="scientific">Actinacidiphila epipremni</name>
    <dbReference type="NCBI Taxonomy" id="2053013"/>
    <lineage>
        <taxon>Bacteria</taxon>
        <taxon>Bacillati</taxon>
        <taxon>Actinomycetota</taxon>
        <taxon>Actinomycetes</taxon>
        <taxon>Kitasatosporales</taxon>
        <taxon>Streptomycetaceae</taxon>
        <taxon>Actinacidiphila</taxon>
    </lineage>
</organism>
<dbReference type="InterPro" id="IPR010982">
    <property type="entry name" value="Lambda_DNA-bd_dom_sf"/>
</dbReference>
<dbReference type="Pfam" id="PF01381">
    <property type="entry name" value="HTH_3"/>
    <property type="match status" value="1"/>
</dbReference>
<protein>
    <submittedName>
        <fullName evidence="2">Helix-turn-helix transcriptional regulator</fullName>
    </submittedName>
</protein>
<dbReference type="CDD" id="cd00093">
    <property type="entry name" value="HTH_XRE"/>
    <property type="match status" value="1"/>
</dbReference>
<accession>A0ABX0ZQT2</accession>
<proteinExistence type="predicted"/>
<dbReference type="InterPro" id="IPR001387">
    <property type="entry name" value="Cro/C1-type_HTH"/>
</dbReference>